<dbReference type="Pfam" id="PF00534">
    <property type="entry name" value="Glycos_transf_1"/>
    <property type="match status" value="1"/>
</dbReference>
<dbReference type="Gene3D" id="3.40.50.2000">
    <property type="entry name" value="Glycogen Phosphorylase B"/>
    <property type="match status" value="1"/>
</dbReference>
<dbReference type="SUPFAM" id="SSF53756">
    <property type="entry name" value="UDP-Glycosyltransferase/glycogen phosphorylase"/>
    <property type="match status" value="1"/>
</dbReference>
<dbReference type="PANTHER" id="PTHR12526">
    <property type="entry name" value="GLYCOSYLTRANSFERASE"/>
    <property type="match status" value="1"/>
</dbReference>
<keyword evidence="2" id="KW-0328">Glycosyltransferase</keyword>
<evidence type="ECO:0000256" key="1">
    <source>
        <dbReference type="ARBA" id="ARBA00009481"/>
    </source>
</evidence>
<dbReference type="CDD" id="cd03801">
    <property type="entry name" value="GT4_PimA-like"/>
    <property type="match status" value="1"/>
</dbReference>
<comment type="similarity">
    <text evidence="1">Belongs to the glycosyltransferase group 1 family. Glycosyltransferase 4 subfamily.</text>
</comment>
<feature type="domain" description="Glycosyl transferase family 1" evidence="4">
    <location>
        <begin position="2"/>
        <end position="150"/>
    </location>
</feature>
<sequence length="169" mass="18992">MDPRKGHDKIIAALSNERLKDIDFMYIVAGKGDDRDRLSGLAQDLEIRDRIIFVGPIDEQDKAGYYDASDVFIMLNRQDNNNVEGFGISFIEAGARKKPVIGCYQGGAIDAVNENTGFLLKGNNLEEEAVDCILSLINDPSMRNEMGEASLNRILKEFSWRKISKDIYQ</sequence>
<keyword evidence="3" id="KW-0808">Transferase</keyword>
<accession>A0ABT0XKM0</accession>
<proteinExistence type="inferred from homology"/>
<keyword evidence="6" id="KW-1185">Reference proteome</keyword>
<dbReference type="RefSeq" id="WP_251607298.1">
    <property type="nucleotide sequence ID" value="NZ_JAMQJY010000001.1"/>
</dbReference>
<evidence type="ECO:0000313" key="6">
    <source>
        <dbReference type="Proteomes" id="UP001203665"/>
    </source>
</evidence>
<evidence type="ECO:0000256" key="3">
    <source>
        <dbReference type="ARBA" id="ARBA00022679"/>
    </source>
</evidence>
<reference evidence="5" key="1">
    <citation type="submission" date="2022-06" db="EMBL/GenBank/DDBJ databases">
        <title>Alkalicoccobacillus porphyridii sp. nov., isolated from a marine red alga, Porphyridium purpureum and reclassification of Shouchella plakortidis and Shouchella gibsonii as Alkalicoccobacillus plakortidis comb. nov. and Alkalicoccobacillus gibsonii comb. nov.</title>
        <authorList>
            <person name="Kim K.H."/>
            <person name="Lee J.K."/>
            <person name="Han D.M."/>
            <person name="Baek J.H."/>
            <person name="Jeon C.O."/>
        </authorList>
    </citation>
    <scope>NUCLEOTIDE SEQUENCE</scope>
    <source>
        <strain evidence="5">DSM 19153</strain>
    </source>
</reference>
<dbReference type="InterPro" id="IPR001296">
    <property type="entry name" value="Glyco_trans_1"/>
</dbReference>
<gene>
    <name evidence="5" type="ORF">NDM98_10680</name>
</gene>
<comment type="caution">
    <text evidence="5">The sequence shown here is derived from an EMBL/GenBank/DDBJ whole genome shotgun (WGS) entry which is preliminary data.</text>
</comment>
<dbReference type="PANTHER" id="PTHR12526:SF640">
    <property type="entry name" value="COLANIC ACID BIOSYNTHESIS GLYCOSYLTRANSFERASE WCAL-RELATED"/>
    <property type="match status" value="1"/>
</dbReference>
<dbReference type="EMBL" id="JAMQJY010000001">
    <property type="protein sequence ID" value="MCM2675913.1"/>
    <property type="molecule type" value="Genomic_DNA"/>
</dbReference>
<evidence type="ECO:0000256" key="2">
    <source>
        <dbReference type="ARBA" id="ARBA00022676"/>
    </source>
</evidence>
<dbReference type="Proteomes" id="UP001203665">
    <property type="component" value="Unassembled WGS sequence"/>
</dbReference>
<evidence type="ECO:0000259" key="4">
    <source>
        <dbReference type="Pfam" id="PF00534"/>
    </source>
</evidence>
<name>A0ABT0XKM0_9BACI</name>
<evidence type="ECO:0000313" key="5">
    <source>
        <dbReference type="EMBL" id="MCM2675913.1"/>
    </source>
</evidence>
<protein>
    <submittedName>
        <fullName evidence="5">Glycosyltransferase family 4 protein</fullName>
    </submittedName>
</protein>
<organism evidence="5 6">
    <name type="scientific">Alkalicoccobacillus plakortidis</name>
    <dbReference type="NCBI Taxonomy" id="444060"/>
    <lineage>
        <taxon>Bacteria</taxon>
        <taxon>Bacillati</taxon>
        <taxon>Bacillota</taxon>
        <taxon>Bacilli</taxon>
        <taxon>Bacillales</taxon>
        <taxon>Bacillaceae</taxon>
        <taxon>Alkalicoccobacillus</taxon>
    </lineage>
</organism>